<accession>A0ABX6UUI8</accession>
<dbReference type="EMBL" id="CP063056">
    <property type="protein sequence ID" value="QPB41637.1"/>
    <property type="molecule type" value="Genomic_DNA"/>
</dbReference>
<protein>
    <recommendedName>
        <fullName evidence="3">SMI1/KNR4 family protein</fullName>
    </recommendedName>
</protein>
<reference evidence="1 2" key="1">
    <citation type="submission" date="2020-10" db="EMBL/GenBank/DDBJ databases">
        <title>Genome Sequencing of Rodentibacter spp. strain DSM111151.</title>
        <authorList>
            <person name="Benga L."/>
            <person name="Lautwein T."/>
        </authorList>
    </citation>
    <scope>NUCLEOTIDE SEQUENCE [LARGE SCALE GENOMIC DNA]</scope>
    <source>
        <strain evidence="1 2">DSM 111151</strain>
    </source>
</reference>
<gene>
    <name evidence="1" type="ORF">IHV77_06725</name>
</gene>
<name>A0ABX6UUI8_9PAST</name>
<proteinExistence type="predicted"/>
<organism evidence="1 2">
    <name type="scientific">Rodentibacter haemolyticus</name>
    <dbReference type="NCBI Taxonomy" id="2778911"/>
    <lineage>
        <taxon>Bacteria</taxon>
        <taxon>Pseudomonadati</taxon>
        <taxon>Pseudomonadota</taxon>
        <taxon>Gammaproteobacteria</taxon>
        <taxon>Pasteurellales</taxon>
        <taxon>Pasteurellaceae</taxon>
        <taxon>Rodentibacter</taxon>
    </lineage>
</organism>
<evidence type="ECO:0000313" key="1">
    <source>
        <dbReference type="EMBL" id="QPB41637.1"/>
    </source>
</evidence>
<evidence type="ECO:0000313" key="2">
    <source>
        <dbReference type="Proteomes" id="UP000663069"/>
    </source>
</evidence>
<dbReference type="Proteomes" id="UP000663069">
    <property type="component" value="Chromosome"/>
</dbReference>
<sequence length="195" mass="23074">MSYLNKLIKISSKSLYPMYSINEQYIKLKDLFSYKNGFVAFEGCLRILPLVDIENERTIYSWNKFLNFETKEYIFFGDNVLGDGFCTYKNLFYKYDFESGDLEFMGNTLEDFSKELIINYNYYTGYSIAKQWMETQSVVSFNDVLMPKIPFILGGEYSINNLYMSNIYESIQLKQYIYNKTKESEDGEKIKLTLS</sequence>
<keyword evidence="2" id="KW-1185">Reference proteome</keyword>
<dbReference type="RefSeq" id="WP_194811235.1">
    <property type="nucleotide sequence ID" value="NZ_CP063056.1"/>
</dbReference>
<evidence type="ECO:0008006" key="3">
    <source>
        <dbReference type="Google" id="ProtNLM"/>
    </source>
</evidence>